<keyword evidence="2" id="KW-1185">Reference proteome</keyword>
<accession>A0A069PF72</accession>
<gene>
    <name evidence="1" type="ORF">BG61_39860</name>
</gene>
<proteinExistence type="predicted"/>
<comment type="caution">
    <text evidence="1">The sequence shown here is derived from an EMBL/GenBank/DDBJ whole genome shotgun (WGS) entry which is preliminary data.</text>
</comment>
<dbReference type="RefSeq" id="WP_035931943.1">
    <property type="nucleotide sequence ID" value="NZ_CADFFX010000056.1"/>
</dbReference>
<name>A0A069PF72_9BURK</name>
<dbReference type="STRING" id="60547.GCA_000751215_03006"/>
<dbReference type="Proteomes" id="UP000027466">
    <property type="component" value="Unassembled WGS sequence"/>
</dbReference>
<organism evidence="1 2">
    <name type="scientific">Caballeronia glathei</name>
    <dbReference type="NCBI Taxonomy" id="60547"/>
    <lineage>
        <taxon>Bacteria</taxon>
        <taxon>Pseudomonadati</taxon>
        <taxon>Pseudomonadota</taxon>
        <taxon>Betaproteobacteria</taxon>
        <taxon>Burkholderiales</taxon>
        <taxon>Burkholderiaceae</taxon>
        <taxon>Caballeronia</taxon>
    </lineage>
</organism>
<sequence>MRKVIGSFHSSAKLDEALEELYAEGVSRDRVHLSTVASRTGEFLHDAADEPGAWSDWRSAEYAGHGEHLGVVDFHDHLFEAADLARPVPFAQDPDAVDSDSLLAVTVCAKDEAELAMICEVLSRLGAVDVDEARAAA</sequence>
<evidence type="ECO:0000313" key="1">
    <source>
        <dbReference type="EMBL" id="KDR38489.1"/>
    </source>
</evidence>
<protein>
    <submittedName>
        <fullName evidence="1">Uncharacterized protein</fullName>
    </submittedName>
</protein>
<evidence type="ECO:0000313" key="2">
    <source>
        <dbReference type="Proteomes" id="UP000027466"/>
    </source>
</evidence>
<dbReference type="AlphaFoldDB" id="A0A069PF72"/>
<reference evidence="1 2" key="1">
    <citation type="submission" date="2014-03" db="EMBL/GenBank/DDBJ databases">
        <title>Draft Genome Sequences of Four Burkholderia Strains.</title>
        <authorList>
            <person name="Liu X.Y."/>
            <person name="Li C.X."/>
            <person name="Xu J.H."/>
        </authorList>
    </citation>
    <scope>NUCLEOTIDE SEQUENCE [LARGE SCALE GENOMIC DNA]</scope>
    <source>
        <strain evidence="1 2">DSM 50014</strain>
    </source>
</reference>
<dbReference type="EMBL" id="JFHC01000088">
    <property type="protein sequence ID" value="KDR38489.1"/>
    <property type="molecule type" value="Genomic_DNA"/>
</dbReference>